<keyword evidence="1" id="KW-0732">Signal</keyword>
<dbReference type="RefSeq" id="WP_092812364.1">
    <property type="nucleotide sequence ID" value="NZ_FMVW01000004.1"/>
</dbReference>
<feature type="signal peptide" evidence="1">
    <location>
        <begin position="1"/>
        <end position="17"/>
    </location>
</feature>
<dbReference type="EMBL" id="FMVW01000004">
    <property type="protein sequence ID" value="SCZ37152.1"/>
    <property type="molecule type" value="Genomic_DNA"/>
</dbReference>
<name>A0A1G5NIC9_AFIMA</name>
<organism evidence="2 3">
    <name type="scientific">Afifella marina DSM 2698</name>
    <dbReference type="NCBI Taxonomy" id="1120955"/>
    <lineage>
        <taxon>Bacteria</taxon>
        <taxon>Pseudomonadati</taxon>
        <taxon>Pseudomonadota</taxon>
        <taxon>Alphaproteobacteria</taxon>
        <taxon>Hyphomicrobiales</taxon>
        <taxon>Afifellaceae</taxon>
        <taxon>Afifella</taxon>
    </lineage>
</organism>
<reference evidence="2 3" key="1">
    <citation type="submission" date="2016-10" db="EMBL/GenBank/DDBJ databases">
        <authorList>
            <person name="de Groot N.N."/>
        </authorList>
    </citation>
    <scope>NUCLEOTIDE SEQUENCE [LARGE SCALE GENOMIC DNA]</scope>
    <source>
        <strain evidence="2 3">DSM 2698</strain>
    </source>
</reference>
<feature type="chain" id="PRO_5011620084" description="Lipoprotein" evidence="1">
    <location>
        <begin position="18"/>
        <end position="107"/>
    </location>
</feature>
<evidence type="ECO:0008006" key="4">
    <source>
        <dbReference type="Google" id="ProtNLM"/>
    </source>
</evidence>
<evidence type="ECO:0000313" key="3">
    <source>
        <dbReference type="Proteomes" id="UP000199347"/>
    </source>
</evidence>
<dbReference type="AlphaFoldDB" id="A0A1G5NIC9"/>
<protein>
    <recommendedName>
        <fullName evidence="4">Lipoprotein</fullName>
    </recommendedName>
</protein>
<accession>A0A1G5NIC9</accession>
<sequence length="107" mass="11600">MRFSAVPSFVFATLALAACQGGSAPTTLPAGMTHETVRNRLADACVYAEWRKREGDALKSVTRDCSCLAKRLEPQMSEPEAAAFVASGQIPKTTQPKYVQAFETCTR</sequence>
<keyword evidence="3" id="KW-1185">Reference proteome</keyword>
<dbReference type="Proteomes" id="UP000199347">
    <property type="component" value="Unassembled WGS sequence"/>
</dbReference>
<dbReference type="PROSITE" id="PS51257">
    <property type="entry name" value="PROKAR_LIPOPROTEIN"/>
    <property type="match status" value="1"/>
</dbReference>
<proteinExistence type="predicted"/>
<gene>
    <name evidence="2" type="ORF">SAMN03080610_02108</name>
</gene>
<dbReference type="STRING" id="1120955.SAMN03080610_02108"/>
<dbReference type="OrthoDB" id="8450822at2"/>
<evidence type="ECO:0000313" key="2">
    <source>
        <dbReference type="EMBL" id="SCZ37152.1"/>
    </source>
</evidence>
<evidence type="ECO:0000256" key="1">
    <source>
        <dbReference type="SAM" id="SignalP"/>
    </source>
</evidence>